<sequence length="89" mass="10029">MSSLNRDELKSYLFEIQDLIDSHLKNGGDVASFIDETDLFDDFEDILPDEEYGIFVITLLNGIRSETVINTLLDSILNTIQSKSTVLNS</sequence>
<reference evidence="1" key="1">
    <citation type="submission" date="2018-05" db="EMBL/GenBank/DDBJ databases">
        <authorList>
            <person name="Lanie J.A."/>
            <person name="Ng W.-L."/>
            <person name="Kazmierczak K.M."/>
            <person name="Andrzejewski T.M."/>
            <person name="Davidsen T.M."/>
            <person name="Wayne K.J."/>
            <person name="Tettelin H."/>
            <person name="Glass J.I."/>
            <person name="Rusch D."/>
            <person name="Podicherti R."/>
            <person name="Tsui H.-C.T."/>
            <person name="Winkler M.E."/>
        </authorList>
    </citation>
    <scope>NUCLEOTIDE SEQUENCE</scope>
</reference>
<proteinExistence type="predicted"/>
<organism evidence="1">
    <name type="scientific">marine metagenome</name>
    <dbReference type="NCBI Taxonomy" id="408172"/>
    <lineage>
        <taxon>unclassified sequences</taxon>
        <taxon>metagenomes</taxon>
        <taxon>ecological metagenomes</taxon>
    </lineage>
</organism>
<gene>
    <name evidence="1" type="ORF">METZ01_LOCUS306163</name>
</gene>
<accession>A0A382MWP7</accession>
<protein>
    <submittedName>
        <fullName evidence="1">Uncharacterized protein</fullName>
    </submittedName>
</protein>
<dbReference type="AlphaFoldDB" id="A0A382MWP7"/>
<evidence type="ECO:0000313" key="1">
    <source>
        <dbReference type="EMBL" id="SVC53309.1"/>
    </source>
</evidence>
<dbReference type="EMBL" id="UINC01096433">
    <property type="protein sequence ID" value="SVC53309.1"/>
    <property type="molecule type" value="Genomic_DNA"/>
</dbReference>
<name>A0A382MWP7_9ZZZZ</name>